<dbReference type="InterPro" id="IPR002350">
    <property type="entry name" value="Kazal_dom"/>
</dbReference>
<dbReference type="PRINTS" id="PR00834">
    <property type="entry name" value="PROTEASES2C"/>
</dbReference>
<dbReference type="CDD" id="cd00104">
    <property type="entry name" value="KAZAL_FS"/>
    <property type="match status" value="1"/>
</dbReference>
<dbReference type="InterPro" id="IPR036034">
    <property type="entry name" value="PDZ_sf"/>
</dbReference>
<protein>
    <submittedName>
        <fullName evidence="8">HtrA serine peptidase 4</fullName>
    </submittedName>
</protein>
<dbReference type="Ensembl" id="ENSGMOT00000013909.2">
    <property type="protein sequence ID" value="ENSGMOP00000013552.2"/>
    <property type="gene ID" value="ENSGMOG00000012656.2"/>
</dbReference>
<dbReference type="GeneTree" id="ENSGT00940000160760"/>
<keyword evidence="9" id="KW-1185">Reference proteome</keyword>
<evidence type="ECO:0000256" key="3">
    <source>
        <dbReference type="ARBA" id="ARBA00022801"/>
    </source>
</evidence>
<feature type="signal peptide" evidence="5">
    <location>
        <begin position="1"/>
        <end position="17"/>
    </location>
</feature>
<dbReference type="SUPFAM" id="SSF57184">
    <property type="entry name" value="Growth factor receptor domain"/>
    <property type="match status" value="1"/>
</dbReference>
<evidence type="ECO:0000256" key="2">
    <source>
        <dbReference type="ARBA" id="ARBA00022670"/>
    </source>
</evidence>
<dbReference type="SMART" id="SM00121">
    <property type="entry name" value="IB"/>
    <property type="match status" value="1"/>
</dbReference>
<dbReference type="Gene3D" id="2.40.10.120">
    <property type="match status" value="1"/>
</dbReference>
<keyword evidence="3" id="KW-0378">Hydrolase</keyword>
<evidence type="ECO:0000256" key="1">
    <source>
        <dbReference type="ARBA" id="ARBA00010541"/>
    </source>
</evidence>
<dbReference type="PROSITE" id="PS51323">
    <property type="entry name" value="IGFBP_N_2"/>
    <property type="match status" value="1"/>
</dbReference>
<feature type="chain" id="PRO_5047121735" evidence="5">
    <location>
        <begin position="18"/>
        <end position="468"/>
    </location>
</feature>
<evidence type="ECO:0000259" key="6">
    <source>
        <dbReference type="PROSITE" id="PS51323"/>
    </source>
</evidence>
<evidence type="ECO:0000256" key="4">
    <source>
        <dbReference type="ARBA" id="ARBA00023157"/>
    </source>
</evidence>
<dbReference type="SUPFAM" id="SSF100895">
    <property type="entry name" value="Kazal-type serine protease inhibitors"/>
    <property type="match status" value="1"/>
</dbReference>
<dbReference type="Pfam" id="PF13180">
    <property type="entry name" value="PDZ_2"/>
    <property type="match status" value="1"/>
</dbReference>
<keyword evidence="4" id="KW-1015">Disulfide bond</keyword>
<dbReference type="AlphaFoldDB" id="A0A8C4ZF80"/>
<evidence type="ECO:0000259" key="7">
    <source>
        <dbReference type="PROSITE" id="PS51465"/>
    </source>
</evidence>
<dbReference type="InterPro" id="IPR036058">
    <property type="entry name" value="Kazal_dom_sf"/>
</dbReference>
<dbReference type="InterPro" id="IPR001940">
    <property type="entry name" value="Peptidase_S1C"/>
</dbReference>
<dbReference type="GO" id="GO:0004252">
    <property type="term" value="F:serine-type endopeptidase activity"/>
    <property type="evidence" value="ECO:0007669"/>
    <property type="project" value="InterPro"/>
</dbReference>
<reference evidence="8" key="2">
    <citation type="submission" date="2025-09" db="UniProtKB">
        <authorList>
            <consortium name="Ensembl"/>
        </authorList>
    </citation>
    <scope>IDENTIFICATION</scope>
</reference>
<dbReference type="PANTHER" id="PTHR22939:SF105">
    <property type="entry name" value="SERINE PROTEASE HTRA4"/>
    <property type="match status" value="1"/>
</dbReference>
<dbReference type="Pfam" id="PF07648">
    <property type="entry name" value="Kazal_2"/>
    <property type="match status" value="1"/>
</dbReference>
<evidence type="ECO:0000313" key="8">
    <source>
        <dbReference type="Ensembl" id="ENSGMOP00000013552.2"/>
    </source>
</evidence>
<organism evidence="8 9">
    <name type="scientific">Gadus morhua</name>
    <name type="common">Atlantic cod</name>
    <dbReference type="NCBI Taxonomy" id="8049"/>
    <lineage>
        <taxon>Eukaryota</taxon>
        <taxon>Metazoa</taxon>
        <taxon>Chordata</taxon>
        <taxon>Craniata</taxon>
        <taxon>Vertebrata</taxon>
        <taxon>Euteleostomi</taxon>
        <taxon>Actinopterygii</taxon>
        <taxon>Neopterygii</taxon>
        <taxon>Teleostei</taxon>
        <taxon>Neoteleostei</taxon>
        <taxon>Acanthomorphata</taxon>
        <taxon>Zeiogadaria</taxon>
        <taxon>Gadariae</taxon>
        <taxon>Gadiformes</taxon>
        <taxon>Gadoidei</taxon>
        <taxon>Gadidae</taxon>
        <taxon>Gadus</taxon>
    </lineage>
</organism>
<accession>A0A8C4ZF80</accession>
<comment type="similarity">
    <text evidence="1">Belongs to the peptidase S1C family.</text>
</comment>
<evidence type="ECO:0000256" key="5">
    <source>
        <dbReference type="SAM" id="SignalP"/>
    </source>
</evidence>
<dbReference type="InterPro" id="IPR000867">
    <property type="entry name" value="IGFBP-like"/>
</dbReference>
<dbReference type="InterPro" id="IPR001478">
    <property type="entry name" value="PDZ"/>
</dbReference>
<dbReference type="InterPro" id="IPR009030">
    <property type="entry name" value="Growth_fac_rcpt_cys_sf"/>
</dbReference>
<sequence>MIKFLTVAILLVWAVRGRVVHRRNTPCPDACDASRCPSAPASCSYGLTKDRCACCSICAAGEGDSCGAGAAEWTGEACGDGLVCGYAAEGDRSERSACVCVSGGLVCGSDGRTYPSLCRLRAENRRAEFGRGPSVILMERGQCGAGTRHPESMRYKFNFIADVVDKIAPAVVHLELFRSVPFSEQDVPVSSGSGFIVSEDGWIVTNAHVVANKRCIRVELQSGVRYDATITDVDNKLDVALIKIDSEYPLPVLQLGRSSDLRPGEFVVAIGSPFSLQNTVTTGIISTAQRHGAELGLTDSTMEYIQTDAIINYGNSGGPLVNLDGDVIGINTLKVTAGISFAIPADKIRQFLAESYDRQTKGSTKSKKKYIGVRMLQLSPSMIRGLRERSPDFPDVTSGVYVYEAITGAAADRAGVMTHDVILRINGRAVETTQDVSEAVANDDLLSVVLRRGDRDVTLTIVPAQIDG</sequence>
<dbReference type="PANTHER" id="PTHR22939">
    <property type="entry name" value="SERINE PROTEASE FAMILY S1C HTRA-RELATED"/>
    <property type="match status" value="1"/>
</dbReference>
<dbReference type="Gene3D" id="3.30.60.30">
    <property type="match status" value="1"/>
</dbReference>
<evidence type="ECO:0000313" key="9">
    <source>
        <dbReference type="Proteomes" id="UP000694546"/>
    </source>
</evidence>
<dbReference type="Proteomes" id="UP000694546">
    <property type="component" value="Chromosome 11"/>
</dbReference>
<feature type="domain" description="IGFBP N-terminal" evidence="6">
    <location>
        <begin position="23"/>
        <end position="101"/>
    </location>
</feature>
<dbReference type="SMART" id="SM00228">
    <property type="entry name" value="PDZ"/>
    <property type="match status" value="1"/>
</dbReference>
<dbReference type="SUPFAM" id="SSF50494">
    <property type="entry name" value="Trypsin-like serine proteases"/>
    <property type="match status" value="1"/>
</dbReference>
<gene>
    <name evidence="8" type="primary">htra4</name>
</gene>
<dbReference type="Gene3D" id="2.30.42.10">
    <property type="match status" value="1"/>
</dbReference>
<dbReference type="Pfam" id="PF00219">
    <property type="entry name" value="IGFBP"/>
    <property type="match status" value="1"/>
</dbReference>
<proteinExistence type="inferred from homology"/>
<keyword evidence="2" id="KW-0645">Protease</keyword>
<keyword evidence="5" id="KW-0732">Signal</keyword>
<dbReference type="OrthoDB" id="4217619at2759"/>
<dbReference type="GO" id="GO:0012501">
    <property type="term" value="P:programmed cell death"/>
    <property type="evidence" value="ECO:0007669"/>
    <property type="project" value="TreeGrafter"/>
</dbReference>
<dbReference type="SUPFAM" id="SSF50156">
    <property type="entry name" value="PDZ domain-like"/>
    <property type="match status" value="1"/>
</dbReference>
<dbReference type="PROSITE" id="PS51465">
    <property type="entry name" value="KAZAL_2"/>
    <property type="match status" value="1"/>
</dbReference>
<dbReference type="OMA" id="WIEVVLQ"/>
<dbReference type="InterPro" id="IPR009003">
    <property type="entry name" value="Peptidase_S1_PA"/>
</dbReference>
<dbReference type="SMART" id="SM00280">
    <property type="entry name" value="KAZAL"/>
    <property type="match status" value="1"/>
</dbReference>
<name>A0A8C4ZF80_GADMO</name>
<feature type="domain" description="Kazal-like" evidence="7">
    <location>
        <begin position="86"/>
        <end position="145"/>
    </location>
</feature>
<dbReference type="Pfam" id="PF13365">
    <property type="entry name" value="Trypsin_2"/>
    <property type="match status" value="1"/>
</dbReference>
<dbReference type="GO" id="GO:0006508">
    <property type="term" value="P:proteolysis"/>
    <property type="evidence" value="ECO:0007669"/>
    <property type="project" value="UniProtKB-KW"/>
</dbReference>
<dbReference type="GO" id="GO:0043065">
    <property type="term" value="P:positive regulation of apoptotic process"/>
    <property type="evidence" value="ECO:0007669"/>
    <property type="project" value="TreeGrafter"/>
</dbReference>
<reference evidence="8" key="1">
    <citation type="submission" date="2025-08" db="UniProtKB">
        <authorList>
            <consortium name="Ensembl"/>
        </authorList>
    </citation>
    <scope>IDENTIFICATION</scope>
</reference>
<dbReference type="Gene3D" id="4.10.40.20">
    <property type="match status" value="1"/>
</dbReference>